<feature type="domain" description="Alanine racemase N-terminal" evidence="5">
    <location>
        <begin position="31"/>
        <end position="224"/>
    </location>
</feature>
<dbReference type="HAMAP" id="MF_02087">
    <property type="entry name" value="PLP_homeostasis"/>
    <property type="match status" value="1"/>
</dbReference>
<sequence length="229" mass="25971">MVLVAENLTKIQSTIQTACDKSKRDQNEVTIIGVTKYVTIERTEEAIQATIENLGENRLEGFQEKYNHFKDRVKWHFIGTLQSRKVKDVIDKVDFIHSLDRKSLAKEIDKRSARPIDCFIQVNVSGEQSKHGIALDDVESFTSSLRSYSNIRVVGLMTMAPHTDDDEVIRQTFQSLREKRDQIRNKNEPHAPCSFLSMGMSNDYGIAIEEGATHIRIGSKLVGSKTSEV</sequence>
<dbReference type="PIRSF" id="PIRSF004848">
    <property type="entry name" value="YBL036c_PLPDEIII"/>
    <property type="match status" value="1"/>
</dbReference>
<evidence type="ECO:0000313" key="6">
    <source>
        <dbReference type="EMBL" id="ASN07393.1"/>
    </source>
</evidence>
<evidence type="ECO:0000256" key="3">
    <source>
        <dbReference type="PIRSR" id="PIRSR004848-1"/>
    </source>
</evidence>
<dbReference type="EMBL" id="CP022437">
    <property type="protein sequence ID" value="ASN07393.1"/>
    <property type="molecule type" value="Genomic_DNA"/>
</dbReference>
<comment type="function">
    <text evidence="2">Pyridoxal 5'-phosphate (PLP)-binding protein, which is involved in PLP homeostasis.</text>
</comment>
<dbReference type="CDD" id="cd00635">
    <property type="entry name" value="PLPDE_III_YBL036c_like"/>
    <property type="match status" value="1"/>
</dbReference>
<evidence type="ECO:0000313" key="7">
    <source>
        <dbReference type="Proteomes" id="UP000204391"/>
    </source>
</evidence>
<keyword evidence="1 2" id="KW-0663">Pyridoxal phosphate</keyword>
<dbReference type="NCBIfam" id="TIGR00044">
    <property type="entry name" value="YggS family pyridoxal phosphate-dependent enzyme"/>
    <property type="match status" value="1"/>
</dbReference>
<reference evidence="6 7" key="1">
    <citation type="journal article" date="2003" name="Int. J. Syst. Evol. Microbiol.">
        <title>Virgibacillus carmonensis sp. nov., Virgibacillus necropolis sp. nov. and Virgibacillus picturae sp. nov., three novel species isolated from deteriorated mural paintings, transfer of the species of the genus salibacillus to Virgibacillus, as Virgibacillus marismortui comb. nov. and Virgibacillus salexigens comb. nov., and emended description of the genus Virgibacillus.</title>
        <authorList>
            <person name="Heyrman J."/>
            <person name="Logan N.A."/>
            <person name="Busse H.J."/>
            <person name="Balcaen A."/>
            <person name="Lebbe L."/>
            <person name="Rodriguez-Diaz M."/>
            <person name="Swings J."/>
            <person name="De Vos P."/>
        </authorList>
    </citation>
    <scope>NUCLEOTIDE SEQUENCE [LARGE SCALE GENOMIC DNA]</scope>
    <source>
        <strain evidence="6 7">LMG 19488</strain>
    </source>
</reference>
<evidence type="ECO:0000256" key="2">
    <source>
        <dbReference type="HAMAP-Rule" id="MF_02087"/>
    </source>
</evidence>
<dbReference type="PROSITE" id="PS01211">
    <property type="entry name" value="UPF0001"/>
    <property type="match status" value="1"/>
</dbReference>
<dbReference type="Pfam" id="PF01168">
    <property type="entry name" value="Ala_racemase_N"/>
    <property type="match status" value="1"/>
</dbReference>
<feature type="modified residue" description="N6-(pyridoxal phosphate)lysine" evidence="2 3">
    <location>
        <position position="36"/>
    </location>
</feature>
<dbReference type="OrthoDB" id="9804072at2"/>
<dbReference type="InterPro" id="IPR001608">
    <property type="entry name" value="Ala_racemase_N"/>
</dbReference>
<dbReference type="InterPro" id="IPR011078">
    <property type="entry name" value="PyrdxlP_homeostasis"/>
</dbReference>
<proteinExistence type="inferred from homology"/>
<name>A0A221MIA1_9BACI</name>
<dbReference type="Proteomes" id="UP000204391">
    <property type="component" value="Chromosome"/>
</dbReference>
<dbReference type="FunFam" id="3.20.20.10:FF:000011">
    <property type="entry name" value="Pyridoxal phosphate homeostasis protein"/>
    <property type="match status" value="1"/>
</dbReference>
<accession>A0A221MIA1</accession>
<keyword evidence="7" id="KW-1185">Reference proteome</keyword>
<comment type="similarity">
    <text evidence="2 4">Belongs to the pyridoxal phosphate-binding protein YggS/PROSC family.</text>
</comment>
<dbReference type="KEGG" id="vne:CFK40_12880"/>
<dbReference type="SUPFAM" id="SSF51419">
    <property type="entry name" value="PLP-binding barrel"/>
    <property type="match status" value="1"/>
</dbReference>
<gene>
    <name evidence="6" type="ORF">CFK40_12880</name>
</gene>
<dbReference type="AlphaFoldDB" id="A0A221MIA1"/>
<dbReference type="InterPro" id="IPR029066">
    <property type="entry name" value="PLP-binding_barrel"/>
</dbReference>
<evidence type="ECO:0000256" key="1">
    <source>
        <dbReference type="ARBA" id="ARBA00022898"/>
    </source>
</evidence>
<evidence type="ECO:0000259" key="5">
    <source>
        <dbReference type="Pfam" id="PF01168"/>
    </source>
</evidence>
<dbReference type="PANTHER" id="PTHR10146:SF14">
    <property type="entry name" value="PYRIDOXAL PHOSPHATE HOMEOSTASIS PROTEIN"/>
    <property type="match status" value="1"/>
</dbReference>
<dbReference type="GO" id="GO:0030170">
    <property type="term" value="F:pyridoxal phosphate binding"/>
    <property type="evidence" value="ECO:0007669"/>
    <property type="project" value="UniProtKB-UniRule"/>
</dbReference>
<dbReference type="Gene3D" id="3.20.20.10">
    <property type="entry name" value="Alanine racemase"/>
    <property type="match status" value="1"/>
</dbReference>
<evidence type="ECO:0000256" key="4">
    <source>
        <dbReference type="RuleBase" id="RU004514"/>
    </source>
</evidence>
<protein>
    <recommendedName>
        <fullName evidence="2">Pyridoxal phosphate homeostasis protein</fullName>
        <shortName evidence="2">PLP homeostasis protein</shortName>
    </recommendedName>
</protein>
<dbReference type="PANTHER" id="PTHR10146">
    <property type="entry name" value="PROLINE SYNTHETASE CO-TRANSCRIBED BACTERIAL HOMOLOG PROTEIN"/>
    <property type="match status" value="1"/>
</dbReference>
<comment type="cofactor">
    <cofactor evidence="3">
        <name>pyridoxal 5'-phosphate</name>
        <dbReference type="ChEBI" id="CHEBI:597326"/>
    </cofactor>
</comment>
<organism evidence="6 7">
    <name type="scientific">Virgibacillus necropolis</name>
    <dbReference type="NCBI Taxonomy" id="163877"/>
    <lineage>
        <taxon>Bacteria</taxon>
        <taxon>Bacillati</taxon>
        <taxon>Bacillota</taxon>
        <taxon>Bacilli</taxon>
        <taxon>Bacillales</taxon>
        <taxon>Bacillaceae</taxon>
        <taxon>Virgibacillus</taxon>
    </lineage>
</organism>